<proteinExistence type="predicted"/>
<gene>
    <name evidence="2" type="ORF">NKR19_g8349</name>
</gene>
<dbReference type="EMBL" id="JANBVN010000166">
    <property type="protein sequence ID" value="KAJ9136990.1"/>
    <property type="molecule type" value="Genomic_DNA"/>
</dbReference>
<reference evidence="2" key="1">
    <citation type="submission" date="2022-07" db="EMBL/GenBank/DDBJ databases">
        <title>Fungi with potential for degradation of polypropylene.</title>
        <authorList>
            <person name="Gostincar C."/>
        </authorList>
    </citation>
    <scope>NUCLEOTIDE SEQUENCE</scope>
    <source>
        <strain evidence="2">EXF-13287</strain>
    </source>
</reference>
<evidence type="ECO:0000313" key="3">
    <source>
        <dbReference type="Proteomes" id="UP001174691"/>
    </source>
</evidence>
<feature type="region of interest" description="Disordered" evidence="1">
    <location>
        <begin position="1"/>
        <end position="93"/>
    </location>
</feature>
<feature type="compositionally biased region" description="Basic and acidic residues" evidence="1">
    <location>
        <begin position="23"/>
        <end position="38"/>
    </location>
</feature>
<dbReference type="AlphaFoldDB" id="A0AA38RFE3"/>
<feature type="compositionally biased region" description="Polar residues" evidence="1">
    <location>
        <begin position="9"/>
        <end position="22"/>
    </location>
</feature>
<keyword evidence="3" id="KW-1185">Reference proteome</keyword>
<protein>
    <submittedName>
        <fullName evidence="2">Uncharacterized protein</fullName>
    </submittedName>
</protein>
<evidence type="ECO:0000313" key="2">
    <source>
        <dbReference type="EMBL" id="KAJ9136990.1"/>
    </source>
</evidence>
<name>A0AA38RFE3_9PEZI</name>
<sequence length="93" mass="9864">MDEAKPAKQASTDQKQQPQNGSGKEEAKPAGQDKKAQEAKSSGQPPDDLLEDMAPTAASRAEAGPYLSSTEVSGPPTRKRPRFSLADRTRPSA</sequence>
<accession>A0AA38RFE3</accession>
<organism evidence="2 3">
    <name type="scientific">Coniochaeta hoffmannii</name>
    <dbReference type="NCBI Taxonomy" id="91930"/>
    <lineage>
        <taxon>Eukaryota</taxon>
        <taxon>Fungi</taxon>
        <taxon>Dikarya</taxon>
        <taxon>Ascomycota</taxon>
        <taxon>Pezizomycotina</taxon>
        <taxon>Sordariomycetes</taxon>
        <taxon>Sordariomycetidae</taxon>
        <taxon>Coniochaetales</taxon>
        <taxon>Coniochaetaceae</taxon>
        <taxon>Coniochaeta</taxon>
    </lineage>
</organism>
<comment type="caution">
    <text evidence="2">The sequence shown here is derived from an EMBL/GenBank/DDBJ whole genome shotgun (WGS) entry which is preliminary data.</text>
</comment>
<dbReference type="Proteomes" id="UP001174691">
    <property type="component" value="Unassembled WGS sequence"/>
</dbReference>
<evidence type="ECO:0000256" key="1">
    <source>
        <dbReference type="SAM" id="MobiDB-lite"/>
    </source>
</evidence>